<dbReference type="InterPro" id="IPR011701">
    <property type="entry name" value="MFS"/>
</dbReference>
<dbReference type="GO" id="GO:0005886">
    <property type="term" value="C:plasma membrane"/>
    <property type="evidence" value="ECO:0007669"/>
    <property type="project" value="TreeGrafter"/>
</dbReference>
<feature type="domain" description="Major facilitator superfamily (MFS) profile" evidence="8">
    <location>
        <begin position="50"/>
        <end position="537"/>
    </location>
</feature>
<comment type="similarity">
    <text evidence="2">Belongs to the major facilitator superfamily. TCR/Tet family.</text>
</comment>
<feature type="region of interest" description="Disordered" evidence="6">
    <location>
        <begin position="1"/>
        <end position="36"/>
    </location>
</feature>
<feature type="transmembrane region" description="Helical" evidence="7">
    <location>
        <begin position="167"/>
        <end position="192"/>
    </location>
</feature>
<reference evidence="9 10" key="1">
    <citation type="journal article" date="2019" name="Appl. Microbiol. Biotechnol.">
        <title>Genome sequence of Isaria javanica and comparative genome analysis insights into family S53 peptidase evolution in fungal entomopathogens.</title>
        <authorList>
            <person name="Lin R."/>
            <person name="Zhang X."/>
            <person name="Xin B."/>
            <person name="Zou M."/>
            <person name="Gao Y."/>
            <person name="Qin F."/>
            <person name="Hu Q."/>
            <person name="Xie B."/>
            <person name="Cheng X."/>
        </authorList>
    </citation>
    <scope>NUCLEOTIDE SEQUENCE [LARGE SCALE GENOMIC DNA]</scope>
    <source>
        <strain evidence="9 10">IJ1G</strain>
    </source>
</reference>
<feature type="transmembrane region" description="Helical" evidence="7">
    <location>
        <begin position="349"/>
        <end position="370"/>
    </location>
</feature>
<sequence length="547" mass="57585">MARTTDEKGPQIGAVEEAGLTETHSKDAPANQPETDTATAALHGPRLWGLVAVLYLGLYLLALELTMLSTVLPTLTEEFHTVADISWYETACVFIPLVGKFYEQLPVKPVYLAFMLIFEAGLVVCATARSSGAFVAGRAVTGLGSAGQLSGTMLMMGVAVPARFRPVVTAVAISMISVGSMTGPVIAGVLTARAGWRWCFWMLLPMGAIVIFVLALTHLPEHDRKPPLRAALRDLPARVDPLGFLQLAGAVTMLLLALSWGGGRATPWSSPTIAGLLAGGAALLALFGLWVRRRGDDGDALIPPSCLARRSVSVGGLVAALQGGASQAVPFYLPLWFQAVRGDGPGASAVHLLPSLVAMTVAVVAFGALVRRTRYVPPWAVAGSALSCVGAGLLTTLKPSASVGSWVGYQVLTSIGRGISFQAPITSVQEFVPVEHSAMSMSVISLCLQLGLAVSVSASQTIFANQLPVLMHEYAPSVNITMVQEAGAPKARHVVSAEDLPGFLKAYNQAVTEMFYFPTAACALAAILSLALEWKELRSDDKERKTG</sequence>
<feature type="transmembrane region" description="Helical" evidence="7">
    <location>
        <begin position="239"/>
        <end position="260"/>
    </location>
</feature>
<comment type="caution">
    <text evidence="9">The sequence shown here is derived from an EMBL/GenBank/DDBJ whole genome shotgun (WGS) entry which is preliminary data.</text>
</comment>
<feature type="transmembrane region" description="Helical" evidence="7">
    <location>
        <begin position="47"/>
        <end position="65"/>
    </location>
</feature>
<keyword evidence="4 7" id="KW-1133">Transmembrane helix</keyword>
<dbReference type="Pfam" id="PF07690">
    <property type="entry name" value="MFS_1"/>
    <property type="match status" value="1"/>
</dbReference>
<keyword evidence="5 7" id="KW-0472">Membrane</keyword>
<keyword evidence="10" id="KW-1185">Reference proteome</keyword>
<comment type="subcellular location">
    <subcellularLocation>
        <location evidence="1">Membrane</location>
        <topology evidence="1">Multi-pass membrane protein</topology>
    </subcellularLocation>
</comment>
<dbReference type="InterPro" id="IPR020846">
    <property type="entry name" value="MFS_dom"/>
</dbReference>
<dbReference type="Proteomes" id="UP000315783">
    <property type="component" value="Unassembled WGS sequence"/>
</dbReference>
<dbReference type="OrthoDB" id="10021397at2759"/>
<dbReference type="InterPro" id="IPR036259">
    <property type="entry name" value="MFS_trans_sf"/>
</dbReference>
<evidence type="ECO:0000256" key="4">
    <source>
        <dbReference type="ARBA" id="ARBA00022989"/>
    </source>
</evidence>
<dbReference type="EMBL" id="SPUK01000017">
    <property type="protein sequence ID" value="TQV91822.1"/>
    <property type="molecule type" value="Genomic_DNA"/>
</dbReference>
<evidence type="ECO:0000256" key="2">
    <source>
        <dbReference type="ARBA" id="ARBA00007520"/>
    </source>
</evidence>
<feature type="transmembrane region" description="Helical" evidence="7">
    <location>
        <begin position="312"/>
        <end position="337"/>
    </location>
</feature>
<feature type="transmembrane region" description="Helical" evidence="7">
    <location>
        <begin position="198"/>
        <end position="219"/>
    </location>
</feature>
<dbReference type="SUPFAM" id="SSF103473">
    <property type="entry name" value="MFS general substrate transporter"/>
    <property type="match status" value="1"/>
</dbReference>
<keyword evidence="3 7" id="KW-0812">Transmembrane</keyword>
<evidence type="ECO:0000256" key="7">
    <source>
        <dbReference type="SAM" id="Phobius"/>
    </source>
</evidence>
<name>A0A545UQT2_9HYPO</name>
<dbReference type="Gene3D" id="1.20.1250.20">
    <property type="entry name" value="MFS general substrate transporter like domains"/>
    <property type="match status" value="2"/>
</dbReference>
<evidence type="ECO:0000313" key="9">
    <source>
        <dbReference type="EMBL" id="TQV91822.1"/>
    </source>
</evidence>
<dbReference type="PANTHER" id="PTHR23501:SF193">
    <property type="entry name" value="MULTIDRUG TRANSPORTER, PUTATIVE (AFU_ORTHOLOGUE AFUA_8G00940)-RELATED"/>
    <property type="match status" value="1"/>
</dbReference>
<evidence type="ECO:0000256" key="3">
    <source>
        <dbReference type="ARBA" id="ARBA00022692"/>
    </source>
</evidence>
<feature type="transmembrane region" description="Helical" evidence="7">
    <location>
        <begin position="515"/>
        <end position="534"/>
    </location>
</feature>
<protein>
    <submittedName>
        <fullName evidence="9">MFS transporter</fullName>
    </submittedName>
</protein>
<proteinExistence type="inferred from homology"/>
<evidence type="ECO:0000256" key="5">
    <source>
        <dbReference type="ARBA" id="ARBA00023136"/>
    </source>
</evidence>
<evidence type="ECO:0000256" key="6">
    <source>
        <dbReference type="SAM" id="MobiDB-lite"/>
    </source>
</evidence>
<dbReference type="PANTHER" id="PTHR23501">
    <property type="entry name" value="MAJOR FACILITATOR SUPERFAMILY"/>
    <property type="match status" value="1"/>
</dbReference>
<evidence type="ECO:0000313" key="10">
    <source>
        <dbReference type="Proteomes" id="UP000315783"/>
    </source>
</evidence>
<evidence type="ECO:0000256" key="1">
    <source>
        <dbReference type="ARBA" id="ARBA00004141"/>
    </source>
</evidence>
<dbReference type="PROSITE" id="PS50850">
    <property type="entry name" value="MFS"/>
    <property type="match status" value="1"/>
</dbReference>
<accession>A0A545UQT2</accession>
<feature type="transmembrane region" description="Helical" evidence="7">
    <location>
        <begin position="109"/>
        <end position="129"/>
    </location>
</feature>
<dbReference type="AlphaFoldDB" id="A0A545UQT2"/>
<organism evidence="9 10">
    <name type="scientific">Cordyceps javanica</name>
    <dbReference type="NCBI Taxonomy" id="43265"/>
    <lineage>
        <taxon>Eukaryota</taxon>
        <taxon>Fungi</taxon>
        <taxon>Dikarya</taxon>
        <taxon>Ascomycota</taxon>
        <taxon>Pezizomycotina</taxon>
        <taxon>Sordariomycetes</taxon>
        <taxon>Hypocreomycetidae</taxon>
        <taxon>Hypocreales</taxon>
        <taxon>Cordycipitaceae</taxon>
        <taxon>Cordyceps</taxon>
    </lineage>
</organism>
<feature type="transmembrane region" description="Helical" evidence="7">
    <location>
        <begin position="272"/>
        <end position="291"/>
    </location>
</feature>
<evidence type="ECO:0000259" key="8">
    <source>
        <dbReference type="PROSITE" id="PS50850"/>
    </source>
</evidence>
<dbReference type="GO" id="GO:0022857">
    <property type="term" value="F:transmembrane transporter activity"/>
    <property type="evidence" value="ECO:0007669"/>
    <property type="project" value="InterPro"/>
</dbReference>
<gene>
    <name evidence="9" type="ORF">IF1G_09407</name>
</gene>